<dbReference type="InterPro" id="IPR011990">
    <property type="entry name" value="TPR-like_helical_dom_sf"/>
</dbReference>
<evidence type="ECO:0000313" key="4">
    <source>
        <dbReference type="Proteomes" id="UP000517712"/>
    </source>
</evidence>
<dbReference type="Gene3D" id="1.25.40.10">
    <property type="entry name" value="Tetratricopeptide repeat domain"/>
    <property type="match status" value="1"/>
</dbReference>
<gene>
    <name evidence="3" type="ORF">HD600_001291</name>
</gene>
<reference evidence="3 4" key="1">
    <citation type="submission" date="2020-08" db="EMBL/GenBank/DDBJ databases">
        <title>Sequencing the genomes of 1000 actinobacteria strains.</title>
        <authorList>
            <person name="Klenk H.-P."/>
        </authorList>
    </citation>
    <scope>NUCLEOTIDE SEQUENCE [LARGE SCALE GENOMIC DNA]</scope>
    <source>
        <strain evidence="3 4">DSM 24823</strain>
    </source>
</reference>
<dbReference type="AlphaFoldDB" id="A0A7W9CC10"/>
<evidence type="ECO:0000313" key="3">
    <source>
        <dbReference type="EMBL" id="MBB5742794.1"/>
    </source>
</evidence>
<evidence type="ECO:0000256" key="2">
    <source>
        <dbReference type="SAM" id="Phobius"/>
    </source>
</evidence>
<evidence type="ECO:0008006" key="5">
    <source>
        <dbReference type="Google" id="ProtNLM"/>
    </source>
</evidence>
<feature type="compositionally biased region" description="Basic and acidic residues" evidence="1">
    <location>
        <begin position="218"/>
        <end position="237"/>
    </location>
</feature>
<name>A0A7W9CC10_9MICO</name>
<feature type="transmembrane region" description="Helical" evidence="2">
    <location>
        <begin position="27"/>
        <end position="52"/>
    </location>
</feature>
<accession>A0A7W9CC10</accession>
<feature type="compositionally biased region" description="Acidic residues" evidence="1">
    <location>
        <begin position="201"/>
        <end position="210"/>
    </location>
</feature>
<feature type="region of interest" description="Disordered" evidence="1">
    <location>
        <begin position="161"/>
        <end position="254"/>
    </location>
</feature>
<sequence length="254" mass="27897">MTPENDDADAATALLAANRRRRRVRRWITIGTLPLTLAALVLAGKLLSMYGFAHQAISTYVVGDYAGSTSAASWQEPLNWFEPFLAPYNVGTALAGAEELDEARAELEQALPLAIGLEVCAVHVNLAIVIERQGDAARTEGDGETAAQLYGEALLVTAQTPEECRSDEADQQSPDPDRSMSDTLEDLEDRLQEKQQQSEPQEPDDSETEQEPQQPQPDQDKLDRLQEKLEKGAEERQQQQGEEDGPGGGTDRPW</sequence>
<dbReference type="EMBL" id="JACHMU010000001">
    <property type="protein sequence ID" value="MBB5742794.1"/>
    <property type="molecule type" value="Genomic_DNA"/>
</dbReference>
<dbReference type="RefSeq" id="WP_184282375.1">
    <property type="nucleotide sequence ID" value="NZ_BAAAPG010000001.1"/>
</dbReference>
<dbReference type="Proteomes" id="UP000517712">
    <property type="component" value="Unassembled WGS sequence"/>
</dbReference>
<keyword evidence="4" id="KW-1185">Reference proteome</keyword>
<keyword evidence="2" id="KW-0472">Membrane</keyword>
<evidence type="ECO:0000256" key="1">
    <source>
        <dbReference type="SAM" id="MobiDB-lite"/>
    </source>
</evidence>
<keyword evidence="2" id="KW-1133">Transmembrane helix</keyword>
<proteinExistence type="predicted"/>
<keyword evidence="2" id="KW-0812">Transmembrane</keyword>
<protein>
    <recommendedName>
        <fullName evidence="5">Tetratricopeptide repeat protein</fullName>
    </recommendedName>
</protein>
<comment type="caution">
    <text evidence="3">The sequence shown here is derived from an EMBL/GenBank/DDBJ whole genome shotgun (WGS) entry which is preliminary data.</text>
</comment>
<organism evidence="3 4">
    <name type="scientific">Microbacterium ginsengiterrae</name>
    <dbReference type="NCBI Taxonomy" id="546115"/>
    <lineage>
        <taxon>Bacteria</taxon>
        <taxon>Bacillati</taxon>
        <taxon>Actinomycetota</taxon>
        <taxon>Actinomycetes</taxon>
        <taxon>Micrococcales</taxon>
        <taxon>Microbacteriaceae</taxon>
        <taxon>Microbacterium</taxon>
    </lineage>
</organism>